<reference evidence="2 3" key="2">
    <citation type="journal article" date="2008" name="Science">
        <title>Environmental genomics reveals a single-species ecosystem deep within Earth.</title>
        <authorList>
            <person name="Chivian D."/>
            <person name="Brodie E.L."/>
            <person name="Alm E.J."/>
            <person name="Culley D.E."/>
            <person name="Dehal P.S."/>
            <person name="Desantis T.Z."/>
            <person name="Gihring T.M."/>
            <person name="Lapidus A."/>
            <person name="Lin L.H."/>
            <person name="Lowry S.R."/>
            <person name="Moser D.P."/>
            <person name="Richardson P.M."/>
            <person name="Southam G."/>
            <person name="Wanger G."/>
            <person name="Pratt L.M."/>
            <person name="Andersen G.L."/>
            <person name="Hazen T.C."/>
            <person name="Brockman F.J."/>
            <person name="Arkin A.P."/>
            <person name="Onstott T.C."/>
        </authorList>
    </citation>
    <scope>NUCLEOTIDE SEQUENCE [LARGE SCALE GENOMIC DNA]</scope>
    <source>
        <strain evidence="2 3">MP104C</strain>
    </source>
</reference>
<keyword evidence="3" id="KW-1185">Reference proteome</keyword>
<dbReference type="GO" id="GO:0006313">
    <property type="term" value="P:DNA transposition"/>
    <property type="evidence" value="ECO:0007669"/>
    <property type="project" value="InterPro"/>
</dbReference>
<name>B1I2L1_DESAP</name>
<organism evidence="2 3">
    <name type="scientific">Desulforudis audaxviator (strain MP104C)</name>
    <dbReference type="NCBI Taxonomy" id="477974"/>
    <lineage>
        <taxon>Bacteria</taxon>
        <taxon>Bacillati</taxon>
        <taxon>Bacillota</taxon>
        <taxon>Clostridia</taxon>
        <taxon>Thermoanaerobacterales</taxon>
        <taxon>Candidatus Desulforudaceae</taxon>
        <taxon>Candidatus Desulforudis</taxon>
    </lineage>
</organism>
<dbReference type="PANTHER" id="PTHR34614:SF2">
    <property type="entry name" value="TRANSPOSASE IS4-LIKE DOMAIN-CONTAINING PROTEIN"/>
    <property type="match status" value="1"/>
</dbReference>
<reference evidence="3" key="1">
    <citation type="submission" date="2007-10" db="EMBL/GenBank/DDBJ databases">
        <title>Complete sequence of chromosome of Desulforudis audaxviator MP104C.</title>
        <authorList>
            <person name="Copeland A."/>
            <person name="Lucas S."/>
            <person name="Lapidus A."/>
            <person name="Barry K."/>
            <person name="Glavina del Rio T."/>
            <person name="Dalin E."/>
            <person name="Tice H."/>
            <person name="Bruce D."/>
            <person name="Pitluck S."/>
            <person name="Lowry S.R."/>
            <person name="Larimer F."/>
            <person name="Land M.L."/>
            <person name="Hauser L."/>
            <person name="Kyrpides N."/>
            <person name="Ivanova N.N."/>
            <person name="Richardson P."/>
        </authorList>
    </citation>
    <scope>NUCLEOTIDE SEQUENCE [LARGE SCALE GENOMIC DNA]</scope>
    <source>
        <strain evidence="3">MP104C</strain>
    </source>
</reference>
<dbReference type="KEGG" id="dau:Daud_0721"/>
<dbReference type="GO" id="GO:0004803">
    <property type="term" value="F:transposase activity"/>
    <property type="evidence" value="ECO:0007669"/>
    <property type="project" value="InterPro"/>
</dbReference>
<protein>
    <submittedName>
        <fullName evidence="2">Transposase</fullName>
    </submittedName>
</protein>
<dbReference type="HOGENOM" id="CLU_022426_5_1_9"/>
<dbReference type="InterPro" id="IPR012337">
    <property type="entry name" value="RNaseH-like_sf"/>
</dbReference>
<dbReference type="InterPro" id="IPR002559">
    <property type="entry name" value="Transposase_11"/>
</dbReference>
<feature type="domain" description="Transposase IS4-like" evidence="1">
    <location>
        <begin position="255"/>
        <end position="498"/>
    </location>
</feature>
<dbReference type="Pfam" id="PF01609">
    <property type="entry name" value="DDE_Tnp_1"/>
    <property type="match status" value="1"/>
</dbReference>
<dbReference type="InterPro" id="IPR047654">
    <property type="entry name" value="IS1634_transpos"/>
</dbReference>
<accession>B1I2L1</accession>
<dbReference type="eggNOG" id="COG5421">
    <property type="taxonomic scope" value="Bacteria"/>
</dbReference>
<dbReference type="SUPFAM" id="SSF53098">
    <property type="entry name" value="Ribonuclease H-like"/>
    <property type="match status" value="1"/>
</dbReference>
<dbReference type="PANTHER" id="PTHR34614">
    <property type="match status" value="1"/>
</dbReference>
<evidence type="ECO:0000313" key="2">
    <source>
        <dbReference type="EMBL" id="ACA59251.1"/>
    </source>
</evidence>
<gene>
    <name evidence="2" type="ordered locus">Daud_0721</name>
</gene>
<dbReference type="GO" id="GO:0003677">
    <property type="term" value="F:DNA binding"/>
    <property type="evidence" value="ECO:0007669"/>
    <property type="project" value="InterPro"/>
</dbReference>
<dbReference type="NCBIfam" id="NF033559">
    <property type="entry name" value="transpos_IS1634"/>
    <property type="match status" value="1"/>
</dbReference>
<evidence type="ECO:0000313" key="3">
    <source>
        <dbReference type="Proteomes" id="UP000008544"/>
    </source>
</evidence>
<evidence type="ECO:0000259" key="1">
    <source>
        <dbReference type="Pfam" id="PF01609"/>
    </source>
</evidence>
<proteinExistence type="predicted"/>
<dbReference type="AlphaFoldDB" id="B1I2L1"/>
<dbReference type="STRING" id="477974.Daud_0721"/>
<dbReference type="EMBL" id="CP000860">
    <property type="protein sequence ID" value="ACA59251.1"/>
    <property type="molecule type" value="Genomic_DNA"/>
</dbReference>
<dbReference type="Proteomes" id="UP000008544">
    <property type="component" value="Chromosome"/>
</dbReference>
<sequence length="578" mass="66780">MISWVLSNHWYTCYNIDMYIRTTVRKNKNGTQTCYVQLAHNTWNPETRRSEVQVLYNFGRAENVDRAGLERLARSICRYLGPDELLRFEARRDYGTEFGFESSKPFGGAWVLQGLWKHLGVDRILTQLFKERKFQSPVERTIFALVANRALAPMSKRAVEEWVAQDVYIPDLPEIPLHHLYRAMDFLLEAEESLQYQVFCQVSHLFNLEVDLLYFDTTSTYFEIETEDDEGLRRKGHSKDSRPDLPQAVIGLAVTRDGIPVRCWVWPGNTADMSVVQEVKKDLVGWKLGRVITVLDRGMASEENLRYLQRAGGHYIAGERMRAGKNTVEKALSHPGRFKTVRDNLEVKEIVIGDGEARTRYVLVRNPEEAEWDKAKREETLDKLKLELARIGELNGAPHTKAVCSIIAHPTYGRYLKTDKRGQPRIDKDKIKAEERLDGKYLLRTSDDTLAPEDVALGYKQLLQVEDAFRTLKSTLELRPDHPSGGTRHRLEDRIRAHVLLCWLALLLVRIAENQTGQTWRTIRAHLQRMHVGEFQFPTARVHQRTETEPDQHQLFKALKIPQPPKILNITTSDCRIT</sequence>